<dbReference type="AlphaFoldDB" id="A0AAE3NEA0"/>
<evidence type="ECO:0000259" key="8">
    <source>
        <dbReference type="PROSITE" id="PS50928"/>
    </source>
</evidence>
<dbReference type="Gene3D" id="1.10.3720.10">
    <property type="entry name" value="MetI-like"/>
    <property type="match status" value="1"/>
</dbReference>
<dbReference type="PROSITE" id="PS50928">
    <property type="entry name" value="ABC_TM1"/>
    <property type="match status" value="1"/>
</dbReference>
<sequence>MSTKAVTPAAPPRADRPARAGWLTPTWQRRLHSAAWSFASIGIIIGLWEWAAWMGWADPLPAPHVFLGAWHQQLHFFDRANTIGSSGEGGSWLGVMSVVLWTSMRVLLGLTLGFVLSLATGIAIRYWSLFGKLALPAVTMFAPISPVAWLPVAVFLFGIGDRPAIFMVFVAIFFVMVIATLAQIDEVPAPYIHIARILGASKRQIYTSVILPAILPGLFVTLRINLFAAWMVVLIAEAAGVGSGLGQIVMMARNTFNASLVFFTMTLIGLSGFLFDQALGWIQRRMLWWLDARKVGGRNA</sequence>
<dbReference type="CDD" id="cd06261">
    <property type="entry name" value="TM_PBP2"/>
    <property type="match status" value="1"/>
</dbReference>
<evidence type="ECO:0000256" key="5">
    <source>
        <dbReference type="ARBA" id="ARBA00022989"/>
    </source>
</evidence>
<proteinExistence type="inferred from homology"/>
<evidence type="ECO:0000256" key="7">
    <source>
        <dbReference type="RuleBase" id="RU363032"/>
    </source>
</evidence>
<evidence type="ECO:0000313" key="9">
    <source>
        <dbReference type="EMBL" id="MDA7418692.1"/>
    </source>
</evidence>
<gene>
    <name evidence="9" type="ORF">PGB34_20155</name>
</gene>
<comment type="caution">
    <text evidence="9">The sequence shown here is derived from an EMBL/GenBank/DDBJ whole genome shotgun (WGS) entry which is preliminary data.</text>
</comment>
<comment type="similarity">
    <text evidence="7">Belongs to the binding-protein-dependent transport system permease family.</text>
</comment>
<feature type="transmembrane region" description="Helical" evidence="7">
    <location>
        <begin position="256"/>
        <end position="275"/>
    </location>
</feature>
<dbReference type="InterPro" id="IPR000515">
    <property type="entry name" value="MetI-like"/>
</dbReference>
<dbReference type="GO" id="GO:0055085">
    <property type="term" value="P:transmembrane transport"/>
    <property type="evidence" value="ECO:0007669"/>
    <property type="project" value="InterPro"/>
</dbReference>
<evidence type="ECO:0000256" key="1">
    <source>
        <dbReference type="ARBA" id="ARBA00004651"/>
    </source>
</evidence>
<feature type="transmembrane region" description="Helical" evidence="7">
    <location>
        <begin position="164"/>
        <end position="184"/>
    </location>
</feature>
<dbReference type="PANTHER" id="PTHR30151:SF0">
    <property type="entry name" value="ABC TRANSPORTER PERMEASE PROTEIN MJ0413-RELATED"/>
    <property type="match status" value="1"/>
</dbReference>
<feature type="transmembrane region" description="Helical" evidence="7">
    <location>
        <begin position="34"/>
        <end position="53"/>
    </location>
</feature>
<keyword evidence="3" id="KW-1003">Cell membrane</keyword>
<keyword evidence="5 7" id="KW-1133">Transmembrane helix</keyword>
<dbReference type="InterPro" id="IPR035906">
    <property type="entry name" value="MetI-like_sf"/>
</dbReference>
<dbReference type="GO" id="GO:0005886">
    <property type="term" value="C:plasma membrane"/>
    <property type="evidence" value="ECO:0007669"/>
    <property type="project" value="UniProtKB-SubCell"/>
</dbReference>
<dbReference type="EMBL" id="JAQIPB010000011">
    <property type="protein sequence ID" value="MDA7418692.1"/>
    <property type="molecule type" value="Genomic_DNA"/>
</dbReference>
<dbReference type="PANTHER" id="PTHR30151">
    <property type="entry name" value="ALKANE SULFONATE ABC TRANSPORTER-RELATED, MEMBRANE SUBUNIT"/>
    <property type="match status" value="1"/>
</dbReference>
<feature type="transmembrane region" description="Helical" evidence="7">
    <location>
        <begin position="229"/>
        <end position="250"/>
    </location>
</feature>
<dbReference type="SUPFAM" id="SSF161098">
    <property type="entry name" value="MetI-like"/>
    <property type="match status" value="1"/>
</dbReference>
<evidence type="ECO:0000313" key="10">
    <source>
        <dbReference type="Proteomes" id="UP001212602"/>
    </source>
</evidence>
<keyword evidence="2 7" id="KW-0813">Transport</keyword>
<evidence type="ECO:0000256" key="3">
    <source>
        <dbReference type="ARBA" id="ARBA00022475"/>
    </source>
</evidence>
<keyword evidence="10" id="KW-1185">Reference proteome</keyword>
<dbReference type="Pfam" id="PF00528">
    <property type="entry name" value="BPD_transp_1"/>
    <property type="match status" value="1"/>
</dbReference>
<feature type="transmembrane region" description="Helical" evidence="7">
    <location>
        <begin position="204"/>
        <end position="222"/>
    </location>
</feature>
<comment type="subcellular location">
    <subcellularLocation>
        <location evidence="1 7">Cell membrane</location>
        <topology evidence="1 7">Multi-pass membrane protein</topology>
    </subcellularLocation>
</comment>
<organism evidence="9 10">
    <name type="scientific">Xenophilus arseniciresistens</name>
    <dbReference type="NCBI Taxonomy" id="1283306"/>
    <lineage>
        <taxon>Bacteria</taxon>
        <taxon>Pseudomonadati</taxon>
        <taxon>Pseudomonadota</taxon>
        <taxon>Betaproteobacteria</taxon>
        <taxon>Burkholderiales</taxon>
        <taxon>Comamonadaceae</taxon>
        <taxon>Xenophilus</taxon>
    </lineage>
</organism>
<dbReference type="RefSeq" id="WP_271429904.1">
    <property type="nucleotide sequence ID" value="NZ_JAQIPB010000011.1"/>
</dbReference>
<evidence type="ECO:0000256" key="2">
    <source>
        <dbReference type="ARBA" id="ARBA00022448"/>
    </source>
</evidence>
<evidence type="ECO:0000256" key="6">
    <source>
        <dbReference type="ARBA" id="ARBA00023136"/>
    </source>
</evidence>
<dbReference type="Proteomes" id="UP001212602">
    <property type="component" value="Unassembled WGS sequence"/>
</dbReference>
<accession>A0AAE3NEA0</accession>
<protein>
    <submittedName>
        <fullName evidence="9">ABC transporter permease</fullName>
    </submittedName>
</protein>
<evidence type="ECO:0000256" key="4">
    <source>
        <dbReference type="ARBA" id="ARBA00022692"/>
    </source>
</evidence>
<feature type="domain" description="ABC transmembrane type-1" evidence="8">
    <location>
        <begin position="95"/>
        <end position="279"/>
    </location>
</feature>
<name>A0AAE3NEA0_9BURK</name>
<feature type="transmembrane region" description="Helical" evidence="7">
    <location>
        <begin position="106"/>
        <end position="127"/>
    </location>
</feature>
<keyword evidence="6 7" id="KW-0472">Membrane</keyword>
<feature type="transmembrane region" description="Helical" evidence="7">
    <location>
        <begin position="133"/>
        <end position="157"/>
    </location>
</feature>
<reference evidence="9" key="1">
    <citation type="submission" date="2023-01" db="EMBL/GenBank/DDBJ databases">
        <title>Xenophilus mangrovi sp. nov., isolated from soil of Mangrove nature reserve.</title>
        <authorList>
            <person name="Xu S."/>
            <person name="Liu Z."/>
            <person name="Xu Y."/>
        </authorList>
    </citation>
    <scope>NUCLEOTIDE SEQUENCE</scope>
    <source>
        <strain evidence="9">YW8</strain>
    </source>
</reference>
<keyword evidence="4 7" id="KW-0812">Transmembrane</keyword>